<proteinExistence type="predicted"/>
<sequence length="77" mass="8806">MLDAVFPNDDYITAYAADKEIKKSCYRFKPFGFLLHAPARKNGRPLRGAQLYQHPLIDAVKFGTHRKDLMDSVKATH</sequence>
<dbReference type="AlphaFoldDB" id="A0A168GJ45"/>
<keyword evidence="2" id="KW-1185">Reference proteome</keyword>
<comment type="caution">
    <text evidence="1">The sequence shown here is derived from an EMBL/GenBank/DDBJ whole genome shotgun (WGS) entry which is preliminary data.</text>
</comment>
<evidence type="ECO:0000313" key="2">
    <source>
        <dbReference type="Proteomes" id="UP000077051"/>
    </source>
</evidence>
<dbReference type="Proteomes" id="UP000077051">
    <property type="component" value="Unassembled WGS sequence"/>
</dbReference>
<evidence type="ECO:0000313" key="1">
    <source>
        <dbReference type="EMBL" id="OAC97738.1"/>
    </source>
</evidence>
<reference evidence="1 2" key="1">
    <citation type="submission" date="2015-06" db="EMBL/GenBank/DDBJ databases">
        <title>Expansion of signal transduction pathways in fungi by whole-genome duplication.</title>
        <authorList>
            <consortium name="DOE Joint Genome Institute"/>
            <person name="Corrochano L.M."/>
            <person name="Kuo A."/>
            <person name="Marcet-Houben M."/>
            <person name="Polaino S."/>
            <person name="Salamov A."/>
            <person name="Villalobos J.M."/>
            <person name="Alvarez M.I."/>
            <person name="Avalos J."/>
            <person name="Benito E.P."/>
            <person name="Benoit I."/>
            <person name="Burger G."/>
            <person name="Camino L.P."/>
            <person name="Canovas D."/>
            <person name="Cerda-Olmedo E."/>
            <person name="Cheng J.-F."/>
            <person name="Dominguez A."/>
            <person name="Elias M."/>
            <person name="Eslava A.P."/>
            <person name="Glaser F."/>
            <person name="Grimwood J."/>
            <person name="Gutierrez G."/>
            <person name="Heitman J."/>
            <person name="Henrissat B."/>
            <person name="Iturriaga E.A."/>
            <person name="Lang B.F."/>
            <person name="Lavin J.L."/>
            <person name="Lee S."/>
            <person name="Li W."/>
            <person name="Lindquist E."/>
            <person name="Lopez-Garcia S."/>
            <person name="Luque E.M."/>
            <person name="Marcos A.T."/>
            <person name="Martin J."/>
            <person name="Mccluskey K."/>
            <person name="Medina H.R."/>
            <person name="Miralles-Duran A."/>
            <person name="Miyazaki A."/>
            <person name="Munoz-Torres E."/>
            <person name="Oguiza J.A."/>
            <person name="Ohm R."/>
            <person name="Olmedo M."/>
            <person name="Orejas M."/>
            <person name="Ortiz-Castellanos L."/>
            <person name="Pisabarro A.G."/>
            <person name="Rodriguez-Romero J."/>
            <person name="Ruiz-Herrera J."/>
            <person name="Ruiz-Vazquez R."/>
            <person name="Sanz C."/>
            <person name="Schackwitz W."/>
            <person name="Schmutz J."/>
            <person name="Shahriari M."/>
            <person name="Shelest E."/>
            <person name="Silva-Franco F."/>
            <person name="Soanes D."/>
            <person name="Syed K."/>
            <person name="Tagua V.G."/>
            <person name="Talbot N.J."/>
            <person name="Thon M."/>
            <person name="De Vries R.P."/>
            <person name="Wiebenga A."/>
            <person name="Yadav J.S."/>
            <person name="Braun E.L."/>
            <person name="Baker S."/>
            <person name="Garre V."/>
            <person name="Horwitz B."/>
            <person name="Torres-Martinez S."/>
            <person name="Idnurm A."/>
            <person name="Herrera-Estrella A."/>
            <person name="Gabaldon T."/>
            <person name="Grigoriev I.V."/>
        </authorList>
    </citation>
    <scope>NUCLEOTIDE SEQUENCE [LARGE SCALE GENOMIC DNA]</scope>
    <source>
        <strain evidence="1 2">CBS 277.49</strain>
    </source>
</reference>
<dbReference type="VEuPathDB" id="FungiDB:MUCCIDRAFT_116222"/>
<name>A0A168GJ45_MUCCL</name>
<organism evidence="1 2">
    <name type="scientific">Mucor lusitanicus CBS 277.49</name>
    <dbReference type="NCBI Taxonomy" id="747725"/>
    <lineage>
        <taxon>Eukaryota</taxon>
        <taxon>Fungi</taxon>
        <taxon>Fungi incertae sedis</taxon>
        <taxon>Mucoromycota</taxon>
        <taxon>Mucoromycotina</taxon>
        <taxon>Mucoromycetes</taxon>
        <taxon>Mucorales</taxon>
        <taxon>Mucorineae</taxon>
        <taxon>Mucoraceae</taxon>
        <taxon>Mucor</taxon>
    </lineage>
</organism>
<gene>
    <name evidence="1" type="ORF">MUCCIDRAFT_116222</name>
</gene>
<accession>A0A168GJ45</accession>
<protein>
    <submittedName>
        <fullName evidence="1">Uncharacterized protein</fullName>
    </submittedName>
</protein>
<dbReference type="EMBL" id="AMYB01000013">
    <property type="protein sequence ID" value="OAC97738.1"/>
    <property type="molecule type" value="Genomic_DNA"/>
</dbReference>